<sequence>MANARLLQYRTTTSPAPLQAGSPDKPAANTIDINVSSPIGQKVYCNKIDIAVPVSEPEDGGAYFTENPQVLTDNEKWHAASVQIKSGQELGLGGNTNYHHVVFRPGIPQFELIDKPLTISINGKLTTTTGSPLTCLFTETSGPSADKCTPKDTLELTLPTAEPIFYLHSFLAGDPNKPTAPKTNFNAGDDIYFTWESNGTYFELYDGDGTVLCAGDKTFCTVRKDKYQILKDTTFTLQASITSGTRQPATGFQPIYQYANLTITLNNPTLSDLTVGSPRTGNKLTTIGSSGLTVIGDLGVDGDLAVKGKASLASLFEEPIKIDPEITGDVANGWGATKYFDVEQDGLIYIQTLGEDGCHGQFALINRRGEYRTEDYILLQGVYNSFTIPLRKGERWQIVGVDSYLGAIHWIPLS</sequence>
<feature type="region of interest" description="Disordered" evidence="1">
    <location>
        <begin position="1"/>
        <end position="25"/>
    </location>
</feature>
<gene>
    <name evidence="2" type="ORF">GCM10022224_098960</name>
</gene>
<evidence type="ECO:0000256" key="1">
    <source>
        <dbReference type="SAM" id="MobiDB-lite"/>
    </source>
</evidence>
<proteinExistence type="predicted"/>
<evidence type="ECO:0000313" key="2">
    <source>
        <dbReference type="EMBL" id="GAA3717497.1"/>
    </source>
</evidence>
<keyword evidence="3" id="KW-1185">Reference proteome</keyword>
<name>A0ABP7EEP6_9ACTN</name>
<evidence type="ECO:0000313" key="3">
    <source>
        <dbReference type="Proteomes" id="UP001500902"/>
    </source>
</evidence>
<organism evidence="2 3">
    <name type="scientific">Nonomuraea antimicrobica</name>
    <dbReference type="NCBI Taxonomy" id="561173"/>
    <lineage>
        <taxon>Bacteria</taxon>
        <taxon>Bacillati</taxon>
        <taxon>Actinomycetota</taxon>
        <taxon>Actinomycetes</taxon>
        <taxon>Streptosporangiales</taxon>
        <taxon>Streptosporangiaceae</taxon>
        <taxon>Nonomuraea</taxon>
    </lineage>
</organism>
<dbReference type="RefSeq" id="WP_344896233.1">
    <property type="nucleotide sequence ID" value="NZ_BAAAZP010000237.1"/>
</dbReference>
<dbReference type="Proteomes" id="UP001500902">
    <property type="component" value="Unassembled WGS sequence"/>
</dbReference>
<comment type="caution">
    <text evidence="2">The sequence shown here is derived from an EMBL/GenBank/DDBJ whole genome shotgun (WGS) entry which is preliminary data.</text>
</comment>
<protein>
    <submittedName>
        <fullName evidence="2">Uncharacterized protein</fullName>
    </submittedName>
</protein>
<accession>A0ABP7EEP6</accession>
<reference evidence="3" key="1">
    <citation type="journal article" date="2019" name="Int. J. Syst. Evol. Microbiol.">
        <title>The Global Catalogue of Microorganisms (GCM) 10K type strain sequencing project: providing services to taxonomists for standard genome sequencing and annotation.</title>
        <authorList>
            <consortium name="The Broad Institute Genomics Platform"/>
            <consortium name="The Broad Institute Genome Sequencing Center for Infectious Disease"/>
            <person name="Wu L."/>
            <person name="Ma J."/>
        </authorList>
    </citation>
    <scope>NUCLEOTIDE SEQUENCE [LARGE SCALE GENOMIC DNA]</scope>
    <source>
        <strain evidence="3">JCM 16904</strain>
    </source>
</reference>
<dbReference type="EMBL" id="BAAAZP010000237">
    <property type="protein sequence ID" value="GAA3717497.1"/>
    <property type="molecule type" value="Genomic_DNA"/>
</dbReference>